<dbReference type="Pfam" id="PF12867">
    <property type="entry name" value="DinB_2"/>
    <property type="match status" value="1"/>
</dbReference>
<sequence>MEWTFDITTKNRAIFKNLLESTSLEDLNKIPEGFNNNIFWNIAHVVVTQQLLAYKLSGLEMNVSDEMIEAYRKGTKPVRDVTREEVDQLIELLFSTLDQLQQDYNENKFQQYQQYTVQTNGSTLSNIEEALEFNNFHEGIHMGYVLAQKRALSSV</sequence>
<gene>
    <name evidence="2" type="ORF">MQE36_03775</name>
</gene>
<reference evidence="2 3" key="1">
    <citation type="journal article" date="2018" name="Int. J. Syst. Evol. Microbiol.">
        <title>Zhouia spongiae sp. nov., isolated from a marine sponge.</title>
        <authorList>
            <person name="Zhuang L."/>
            <person name="Lin B."/>
            <person name="Qin F."/>
            <person name="Luo L."/>
        </authorList>
    </citation>
    <scope>NUCLEOTIDE SEQUENCE [LARGE SCALE GENOMIC DNA]</scope>
    <source>
        <strain evidence="2 3">HN-Y44</strain>
    </source>
</reference>
<organism evidence="2 3">
    <name type="scientific">Zhouia spongiae</name>
    <dbReference type="NCBI Taxonomy" id="2202721"/>
    <lineage>
        <taxon>Bacteria</taxon>
        <taxon>Pseudomonadati</taxon>
        <taxon>Bacteroidota</taxon>
        <taxon>Flavobacteriia</taxon>
        <taxon>Flavobacteriales</taxon>
        <taxon>Flavobacteriaceae</taxon>
        <taxon>Zhouia</taxon>
    </lineage>
</organism>
<keyword evidence="3" id="KW-1185">Reference proteome</keyword>
<dbReference type="Proteomes" id="UP000829476">
    <property type="component" value="Chromosome"/>
</dbReference>
<name>A0ABY3YPF5_9FLAO</name>
<proteinExistence type="predicted"/>
<evidence type="ECO:0000313" key="2">
    <source>
        <dbReference type="EMBL" id="UNY99467.1"/>
    </source>
</evidence>
<feature type="domain" description="DinB-like" evidence="1">
    <location>
        <begin position="9"/>
        <end position="144"/>
    </location>
</feature>
<dbReference type="InterPro" id="IPR024775">
    <property type="entry name" value="DinB-like"/>
</dbReference>
<dbReference type="RefSeq" id="WP_242937840.1">
    <property type="nucleotide sequence ID" value="NZ_CP094326.1"/>
</dbReference>
<dbReference type="Gene3D" id="1.20.120.450">
    <property type="entry name" value="dinb family like domain"/>
    <property type="match status" value="1"/>
</dbReference>
<evidence type="ECO:0000259" key="1">
    <source>
        <dbReference type="Pfam" id="PF12867"/>
    </source>
</evidence>
<dbReference type="EMBL" id="CP094326">
    <property type="protein sequence ID" value="UNY99467.1"/>
    <property type="molecule type" value="Genomic_DNA"/>
</dbReference>
<protein>
    <submittedName>
        <fullName evidence="2">DinB family protein</fullName>
    </submittedName>
</protein>
<accession>A0ABY3YPF5</accession>
<dbReference type="InterPro" id="IPR034660">
    <property type="entry name" value="DinB/YfiT-like"/>
</dbReference>
<dbReference type="SUPFAM" id="SSF109854">
    <property type="entry name" value="DinB/YfiT-like putative metalloenzymes"/>
    <property type="match status" value="1"/>
</dbReference>
<evidence type="ECO:0000313" key="3">
    <source>
        <dbReference type="Proteomes" id="UP000829476"/>
    </source>
</evidence>